<proteinExistence type="predicted"/>
<gene>
    <name evidence="1" type="ORF">ACFPU1_16570</name>
</gene>
<dbReference type="Proteomes" id="UP001596142">
    <property type="component" value="Unassembled WGS sequence"/>
</dbReference>
<organism evidence="1 2">
    <name type="scientific">Thalassorhabdus alkalitolerans</name>
    <dbReference type="NCBI Taxonomy" id="2282697"/>
    <lineage>
        <taxon>Bacteria</taxon>
        <taxon>Bacillati</taxon>
        <taxon>Bacillota</taxon>
        <taxon>Bacilli</taxon>
        <taxon>Bacillales</taxon>
        <taxon>Bacillaceae</taxon>
        <taxon>Thalassorhabdus</taxon>
    </lineage>
</organism>
<dbReference type="RefSeq" id="WP_385943020.1">
    <property type="nucleotide sequence ID" value="NZ_JBHSOZ010000010.1"/>
</dbReference>
<comment type="caution">
    <text evidence="1">The sequence shown here is derived from an EMBL/GenBank/DDBJ whole genome shotgun (WGS) entry which is preliminary data.</text>
</comment>
<reference evidence="2" key="1">
    <citation type="journal article" date="2019" name="Int. J. Syst. Evol. Microbiol.">
        <title>The Global Catalogue of Microorganisms (GCM) 10K type strain sequencing project: providing services to taxonomists for standard genome sequencing and annotation.</title>
        <authorList>
            <consortium name="The Broad Institute Genomics Platform"/>
            <consortium name="The Broad Institute Genome Sequencing Center for Infectious Disease"/>
            <person name="Wu L."/>
            <person name="Ma J."/>
        </authorList>
    </citation>
    <scope>NUCLEOTIDE SEQUENCE [LARGE SCALE GENOMIC DNA]</scope>
    <source>
        <strain evidence="2">CECT 7184</strain>
    </source>
</reference>
<accession>A0ABW0YRG0</accession>
<evidence type="ECO:0000313" key="1">
    <source>
        <dbReference type="EMBL" id="MFC5714366.1"/>
    </source>
</evidence>
<evidence type="ECO:0000313" key="2">
    <source>
        <dbReference type="Proteomes" id="UP001596142"/>
    </source>
</evidence>
<sequence>MTDATEVIRFDCVGDTHEPHIVKCNNCNKEFRAEKMDQHVTCSSCRQKDTLSSKDFEVVGVVRKVKKELTPH</sequence>
<name>A0ABW0YRG0_9BACI</name>
<protein>
    <submittedName>
        <fullName evidence="1">Uncharacterized protein</fullName>
    </submittedName>
</protein>
<keyword evidence="2" id="KW-1185">Reference proteome</keyword>
<dbReference type="EMBL" id="JBHSOZ010000010">
    <property type="protein sequence ID" value="MFC5714366.1"/>
    <property type="molecule type" value="Genomic_DNA"/>
</dbReference>